<accession>A0A1M7UEH4</accession>
<dbReference type="EMBL" id="LT670849">
    <property type="protein sequence ID" value="SHN81451.1"/>
    <property type="molecule type" value="Genomic_DNA"/>
</dbReference>
<feature type="transmembrane region" description="Helical" evidence="2">
    <location>
        <begin position="7"/>
        <end position="31"/>
    </location>
</feature>
<evidence type="ECO:0000256" key="2">
    <source>
        <dbReference type="SAM" id="Phobius"/>
    </source>
</evidence>
<dbReference type="GO" id="GO:0016020">
    <property type="term" value="C:membrane"/>
    <property type="evidence" value="ECO:0007669"/>
    <property type="project" value="UniProtKB-UniRule"/>
</dbReference>
<dbReference type="Proteomes" id="UP000184096">
    <property type="component" value="Chromosome I"/>
</dbReference>
<keyword evidence="1 2" id="KW-0812">Transmembrane</keyword>
<dbReference type="OrthoDB" id="5470682at2"/>
<evidence type="ECO:0000313" key="4">
    <source>
        <dbReference type="EMBL" id="SHN81451.1"/>
    </source>
</evidence>
<feature type="domain" description="CNNM transmembrane" evidence="3">
    <location>
        <begin position="2"/>
        <end position="178"/>
    </location>
</feature>
<keyword evidence="1 2" id="KW-0472">Membrane</keyword>
<protein>
    <recommendedName>
        <fullName evidence="3">CNNM transmembrane domain-containing protein</fullName>
    </recommendedName>
</protein>
<dbReference type="RefSeq" id="WP_072826354.1">
    <property type="nucleotide sequence ID" value="NZ_LT670849.1"/>
</dbReference>
<reference evidence="5" key="1">
    <citation type="submission" date="2016-11" db="EMBL/GenBank/DDBJ databases">
        <authorList>
            <person name="Varghese N."/>
            <person name="Submissions S."/>
        </authorList>
    </citation>
    <scope>NUCLEOTIDE SEQUENCE [LARGE SCALE GENOMIC DNA]</scope>
    <source>
        <strain evidence="5">GAS401</strain>
    </source>
</reference>
<proteinExistence type="predicted"/>
<evidence type="ECO:0000259" key="3">
    <source>
        <dbReference type="PROSITE" id="PS51846"/>
    </source>
</evidence>
<dbReference type="InterPro" id="IPR002550">
    <property type="entry name" value="CNNM"/>
</dbReference>
<dbReference type="AlphaFoldDB" id="A0A1M7UEH4"/>
<dbReference type="PANTHER" id="PTHR12064:SF94">
    <property type="entry name" value="UNEXTENDED PROTEIN"/>
    <property type="match status" value="1"/>
</dbReference>
<keyword evidence="5" id="KW-1185">Reference proteome</keyword>
<dbReference type="PROSITE" id="PS51846">
    <property type="entry name" value="CNNM"/>
    <property type="match status" value="1"/>
</dbReference>
<keyword evidence="1 2" id="KW-1133">Transmembrane helix</keyword>
<sequence>MAAFSTYGAWLGVFACIVQSALFAGLNLAVFSLSLLRLQVEADGGNKDAVKVLELRHNANQVLATVIWGNVTTNVLLTLLSDSVLHGVAAFFFSAFAITMLGEIIPQAYFSRNALKMTSRFLPFLNFYRVLLYPLAKPTAMLLDTWLGPEGPAYMKERDLRSMLARHSTSEGTIGKLEATGAQNFLDLDDISVCDEGEFVDVKSIISLPLSNERCVLPEFTRSPDDPFLRQVDASGMKWVIITDSSTGEPAFVLDAHHFLRDALFNELELDTSAYWHRPIVIRDTKAKLGDVIGRMRVVQETPEDDVIENDLILVWSTRKRIITGSDLLGRLLRGIATVEPVKQPVPEARRA</sequence>
<dbReference type="PANTHER" id="PTHR12064">
    <property type="entry name" value="METAL TRANSPORTER CNNM"/>
    <property type="match status" value="1"/>
</dbReference>
<gene>
    <name evidence="4" type="ORF">SAMN05444170_4726</name>
</gene>
<evidence type="ECO:0000256" key="1">
    <source>
        <dbReference type="PROSITE-ProRule" id="PRU01193"/>
    </source>
</evidence>
<name>A0A1M7UEH4_9BRAD</name>
<dbReference type="Pfam" id="PF01595">
    <property type="entry name" value="CNNM"/>
    <property type="match status" value="1"/>
</dbReference>
<organism evidence="4 5">
    <name type="scientific">Bradyrhizobium erythrophlei</name>
    <dbReference type="NCBI Taxonomy" id="1437360"/>
    <lineage>
        <taxon>Bacteria</taxon>
        <taxon>Pseudomonadati</taxon>
        <taxon>Pseudomonadota</taxon>
        <taxon>Alphaproteobacteria</taxon>
        <taxon>Hyphomicrobiales</taxon>
        <taxon>Nitrobacteraceae</taxon>
        <taxon>Bradyrhizobium</taxon>
    </lineage>
</organism>
<dbReference type="InterPro" id="IPR045095">
    <property type="entry name" value="ACDP"/>
</dbReference>
<feature type="transmembrane region" description="Helical" evidence="2">
    <location>
        <begin position="84"/>
        <end position="110"/>
    </location>
</feature>
<dbReference type="GO" id="GO:0010960">
    <property type="term" value="P:magnesium ion homeostasis"/>
    <property type="evidence" value="ECO:0007669"/>
    <property type="project" value="InterPro"/>
</dbReference>
<evidence type="ECO:0000313" key="5">
    <source>
        <dbReference type="Proteomes" id="UP000184096"/>
    </source>
</evidence>